<keyword evidence="4 7" id="KW-0812">Transmembrane</keyword>
<dbReference type="EMBL" id="BKAU01000001">
    <property type="protein sequence ID" value="GEP95867.1"/>
    <property type="molecule type" value="Genomic_DNA"/>
</dbReference>
<protein>
    <submittedName>
        <fullName evidence="9">SusC/RagA family TonB-linked outer membrane protein</fullName>
    </submittedName>
</protein>
<dbReference type="PANTHER" id="PTHR30069:SF37">
    <property type="entry name" value="FERRIC VIBRIOBACTIN RECEPTOR VIUA"/>
    <property type="match status" value="1"/>
</dbReference>
<dbReference type="InterPro" id="IPR039426">
    <property type="entry name" value="TonB-dep_rcpt-like"/>
</dbReference>
<dbReference type="NCBIfam" id="TIGR04056">
    <property type="entry name" value="OMP_RagA_SusC"/>
    <property type="match status" value="1"/>
</dbReference>
<dbReference type="Gene3D" id="2.60.40.1120">
    <property type="entry name" value="Carboxypeptidase-like, regulatory domain"/>
    <property type="match status" value="1"/>
</dbReference>
<keyword evidence="3 7" id="KW-1134">Transmembrane beta strand</keyword>
<dbReference type="SUPFAM" id="SSF56935">
    <property type="entry name" value="Porins"/>
    <property type="match status" value="1"/>
</dbReference>
<dbReference type="Pfam" id="PF13715">
    <property type="entry name" value="CarbopepD_reg_2"/>
    <property type="match status" value="1"/>
</dbReference>
<evidence type="ECO:0000259" key="8">
    <source>
        <dbReference type="Pfam" id="PF07715"/>
    </source>
</evidence>
<reference evidence="9 10" key="1">
    <citation type="submission" date="2019-07" db="EMBL/GenBank/DDBJ databases">
        <title>Whole genome shotgun sequence of Chitinophaga cymbidii NBRC 109752.</title>
        <authorList>
            <person name="Hosoyama A."/>
            <person name="Uohara A."/>
            <person name="Ohji S."/>
            <person name="Ichikawa N."/>
        </authorList>
    </citation>
    <scope>NUCLEOTIDE SEQUENCE [LARGE SCALE GENOMIC DNA]</scope>
    <source>
        <strain evidence="9 10">NBRC 109752</strain>
    </source>
</reference>
<dbReference type="NCBIfam" id="TIGR04057">
    <property type="entry name" value="SusC_RagA_signa"/>
    <property type="match status" value="1"/>
</dbReference>
<dbReference type="Pfam" id="PF07715">
    <property type="entry name" value="Plug"/>
    <property type="match status" value="1"/>
</dbReference>
<evidence type="ECO:0000256" key="6">
    <source>
        <dbReference type="ARBA" id="ARBA00023237"/>
    </source>
</evidence>
<evidence type="ECO:0000256" key="5">
    <source>
        <dbReference type="ARBA" id="ARBA00023136"/>
    </source>
</evidence>
<dbReference type="GO" id="GO:0015344">
    <property type="term" value="F:siderophore uptake transmembrane transporter activity"/>
    <property type="evidence" value="ECO:0007669"/>
    <property type="project" value="TreeGrafter"/>
</dbReference>
<accession>A0A512RJI5</accession>
<dbReference type="AlphaFoldDB" id="A0A512RJI5"/>
<evidence type="ECO:0000313" key="9">
    <source>
        <dbReference type="EMBL" id="GEP95867.1"/>
    </source>
</evidence>
<dbReference type="InterPro" id="IPR023997">
    <property type="entry name" value="TonB-dep_OMP_SusC/RagA_CS"/>
</dbReference>
<comment type="subcellular location">
    <subcellularLocation>
        <location evidence="1 7">Cell outer membrane</location>
        <topology evidence="1 7">Multi-pass membrane protein</topology>
    </subcellularLocation>
</comment>
<dbReference type="Gene3D" id="2.40.170.20">
    <property type="entry name" value="TonB-dependent receptor, beta-barrel domain"/>
    <property type="match status" value="1"/>
</dbReference>
<keyword evidence="5 7" id="KW-0472">Membrane</keyword>
<proteinExistence type="inferred from homology"/>
<sequence>MQLTAQGKGSPVPQLVKIMKITVLILLVACLQVSATGYAQKVTLTARNMPLEKVLNEIKKQTGYLFFYNQHWLKEVKNVNVSVQAAPIDEVLTACFEHTPFTYSVVDKTIIITRRQTPLPEEKPRQLPVSGKVTDENGQALPGVTIQVKGTGKGAITAPDGTFAIEVADGNAVLQFRFTGMQEQEVTVGDKSVINIVMKASLQDLGEVVVVGYGTAKKETLAGAVGVITSKDIGSKPSTNLLSAIQGVMPGLTVTRTSGRPGGEGYSFDIRGISSINGGGPLVIIDGIPNPLGIIDPNDVESVSVLKDAAASIYGARAASGVILITTKSGRKGKPVIQYSTNFALKTPAFLKNKTTTLQYALMYNEANVNDGKPKQFSEEFLQRMRDNDPNPSPTGSVIAGFPQFFTTTDWNGLLYKTGSQQYHNLNISGGTDNSAYVISGGFFNTGGIYNVSDNRSNRYNLRVNYDHSLSKRLKAFIKLSFEEQDNFEPSMLAPASGTFNVLSDFVKLPSFVPAKTPGGKYYQWQGFVNPLQEMAEGGEAKSTEQNAIGNLKLEYTLADGLKLVGQAGITMRNTTNKKEFKTFYTWNWDESQNSRTQNVPNRASLSNSKSRYGNFIGHLDYDKTFGGKHHVTAMAGASRETYHYESLTTSGTNFSSNEIFSFDLADKSTLSTTNGAFAWGLNSFFSRLGYVYNNKYILEASLRLDGSSRFAADKRWSALFPSISAAWRLSEENFVKRLNLFDDLKLRASWGQMGNQDINGLGYYNYIQLITIGTTAYPFGNGLRINSASLSGMASPDRTWETVEMKNAGIDIALLKSRLSMSFDYFVKENRNMLLSVTLPEVLGVAPPTTNAGKLRVHGWEMSLGWNDHIGNFEYGVRGGLSDNQNKLVYVGGADPVGTGLIGTKQGYPQSSYFGYVYDGIIQNDKELEEYKKNPDGSAKKGLPGTLSVGDARYRDLNGDGSISTAGDLVFLGNPAPRYNYFVNLSAQWKGIDFAAFVQGVGKRNIIRSGDEFYRPFNKYWAQPLAYFYEKTWAPERPDAKYPRLSMDNTTLNWNYIPSSNQLVNTAYVRLKNLQVGYSLPASLISRIKLAAVRIYFSGENLWESSQGTWDGSYDPEEGNDAYSYPFVRTWSLGLNVKF</sequence>
<dbReference type="RefSeq" id="WP_146860573.1">
    <property type="nucleotide sequence ID" value="NZ_JBHUOY010000001.1"/>
</dbReference>
<evidence type="ECO:0000256" key="3">
    <source>
        <dbReference type="ARBA" id="ARBA00022452"/>
    </source>
</evidence>
<organism evidence="9 10">
    <name type="scientific">Chitinophaga cymbidii</name>
    <dbReference type="NCBI Taxonomy" id="1096750"/>
    <lineage>
        <taxon>Bacteria</taxon>
        <taxon>Pseudomonadati</taxon>
        <taxon>Bacteroidota</taxon>
        <taxon>Chitinophagia</taxon>
        <taxon>Chitinophagales</taxon>
        <taxon>Chitinophagaceae</taxon>
        <taxon>Chitinophaga</taxon>
    </lineage>
</organism>
<comment type="similarity">
    <text evidence="7">Belongs to the TonB-dependent receptor family.</text>
</comment>
<keyword evidence="6 7" id="KW-0998">Cell outer membrane</keyword>
<dbReference type="InterPro" id="IPR036942">
    <property type="entry name" value="Beta-barrel_TonB_sf"/>
</dbReference>
<feature type="domain" description="TonB-dependent receptor plug" evidence="8">
    <location>
        <begin position="218"/>
        <end position="322"/>
    </location>
</feature>
<evidence type="ECO:0000256" key="1">
    <source>
        <dbReference type="ARBA" id="ARBA00004571"/>
    </source>
</evidence>
<keyword evidence="10" id="KW-1185">Reference proteome</keyword>
<evidence type="ECO:0000256" key="4">
    <source>
        <dbReference type="ARBA" id="ARBA00022692"/>
    </source>
</evidence>
<dbReference type="InterPro" id="IPR023996">
    <property type="entry name" value="TonB-dep_OMP_SusC/RagA"/>
</dbReference>
<dbReference type="InterPro" id="IPR037066">
    <property type="entry name" value="Plug_dom_sf"/>
</dbReference>
<comment type="caution">
    <text evidence="9">The sequence shown here is derived from an EMBL/GenBank/DDBJ whole genome shotgun (WGS) entry which is preliminary data.</text>
</comment>
<gene>
    <name evidence="9" type="ORF">CCY01nite_21270</name>
</gene>
<dbReference type="OrthoDB" id="899266at2"/>
<dbReference type="Gene3D" id="2.170.130.10">
    <property type="entry name" value="TonB-dependent receptor, plug domain"/>
    <property type="match status" value="1"/>
</dbReference>
<dbReference type="Proteomes" id="UP000321436">
    <property type="component" value="Unassembled WGS sequence"/>
</dbReference>
<dbReference type="GO" id="GO:0044718">
    <property type="term" value="P:siderophore transmembrane transport"/>
    <property type="evidence" value="ECO:0007669"/>
    <property type="project" value="TreeGrafter"/>
</dbReference>
<dbReference type="PROSITE" id="PS52016">
    <property type="entry name" value="TONB_DEPENDENT_REC_3"/>
    <property type="match status" value="1"/>
</dbReference>
<name>A0A512RJI5_9BACT</name>
<dbReference type="InterPro" id="IPR008969">
    <property type="entry name" value="CarboxyPept-like_regulatory"/>
</dbReference>
<evidence type="ECO:0000256" key="2">
    <source>
        <dbReference type="ARBA" id="ARBA00022448"/>
    </source>
</evidence>
<dbReference type="InterPro" id="IPR012910">
    <property type="entry name" value="Plug_dom"/>
</dbReference>
<dbReference type="GO" id="GO:0009279">
    <property type="term" value="C:cell outer membrane"/>
    <property type="evidence" value="ECO:0007669"/>
    <property type="project" value="UniProtKB-SubCell"/>
</dbReference>
<keyword evidence="2 7" id="KW-0813">Transport</keyword>
<evidence type="ECO:0000313" key="10">
    <source>
        <dbReference type="Proteomes" id="UP000321436"/>
    </source>
</evidence>
<dbReference type="PANTHER" id="PTHR30069">
    <property type="entry name" value="TONB-DEPENDENT OUTER MEMBRANE RECEPTOR"/>
    <property type="match status" value="1"/>
</dbReference>
<dbReference type="SUPFAM" id="SSF49464">
    <property type="entry name" value="Carboxypeptidase regulatory domain-like"/>
    <property type="match status" value="1"/>
</dbReference>
<evidence type="ECO:0000256" key="7">
    <source>
        <dbReference type="PROSITE-ProRule" id="PRU01360"/>
    </source>
</evidence>